<feature type="region of interest" description="Disordered" evidence="1">
    <location>
        <begin position="949"/>
        <end position="1007"/>
    </location>
</feature>
<proteinExistence type="predicted"/>
<keyword evidence="4" id="KW-1185">Reference proteome</keyword>
<feature type="region of interest" description="Disordered" evidence="1">
    <location>
        <begin position="760"/>
        <end position="797"/>
    </location>
</feature>
<dbReference type="Gene3D" id="3.30.710.10">
    <property type="entry name" value="Potassium Channel Kv1.1, Chain A"/>
    <property type="match status" value="1"/>
</dbReference>
<dbReference type="STRING" id="50376.A0A517L9W6"/>
<feature type="compositionally biased region" description="Basic and acidic residues" evidence="1">
    <location>
        <begin position="986"/>
        <end position="1007"/>
    </location>
</feature>
<evidence type="ECO:0000256" key="1">
    <source>
        <dbReference type="SAM" id="MobiDB-lite"/>
    </source>
</evidence>
<name>A0A517L9W6_9PEZI</name>
<feature type="compositionally biased region" description="Acidic residues" evidence="1">
    <location>
        <begin position="552"/>
        <end position="562"/>
    </location>
</feature>
<evidence type="ECO:0000259" key="2">
    <source>
        <dbReference type="PROSITE" id="PS50097"/>
    </source>
</evidence>
<feature type="compositionally biased region" description="Polar residues" evidence="1">
    <location>
        <begin position="35"/>
        <end position="53"/>
    </location>
</feature>
<feature type="domain" description="BTB" evidence="2">
    <location>
        <begin position="202"/>
        <end position="274"/>
    </location>
</feature>
<sequence length="1018" mass="112276">MERHDDFDEPSDDDNEVRLSGSSDTIFGRRLSPPEETNTSSAAPLASETTLPSSAEEGQRPSVFASTTTTAQESPASSHPMNYSLPASRPLATASSSNQIRRARFLDENVSILGDGNLPQAEKDGDDPTTSEGNDANEGRSYTTTANLTRLLASRAMISSADSSTDTYTLGNPNLVRPSNSSSTASLPDHLYTRGLLGGRHSDISVLAFGHRYNLHRLILDRAPFFATALTEPWIESSSKEISLHPEDIDPSITQKAFELALKRLYGCDISDEEDAEAVGLFATACWLEMQDLVDVAIESILRQMTPESLSPIIKIVTNNYYGRAGERILASAKAMLCRDGWEMALRFWDGIPGETVREIVGGDGFYINGEWERWIVAKRLLDRRLKQKAVECGLLESGSRNPIKAPDTLSMNAIRFDAVYRKNSMTTGGQAPQTQHEKWISLYTHSDVEPILVLLDEGIHYIHLEFERLQYIRQARDVFGLPILPEAIITNALWQQLELRQKVVNARENDLELGLSQPAETLHRTASANESDSASEKSKGKQKVSQTDPLLQDDLDEDDLESGSWDANAQPRKFWVPSTDCNIVMGGHAEPVITTGNTSTFLRLASRMSATLDPMDVLWATDFAASPSTNTESLNRPTTPRPLSAAGQNAPSTSTHPQPLAFSHFPPFRFSAEFPNPRSLKEKKRVYSRTVFYAGSLWNIYIQKVRSAKSSQLGVYLHRAKERDVDEGHALASTTGHLVGTVDERIGLLERQMIMGGDRRERTRTTRVGFQTRGADHRHQHDSNANRGHQEDDGSMSAFRRRTYGIEQGMLDTSFTAFDSEDSDSSESPLNLPHIDAGGPLSTPYDQPGANSSLTHFPPPNPPLTSVGTSSNTSSRLFPAGSFSQSQSQSRTSPALPPYTDARPTIKTYFKIYSPSKGGRLLSVYESAPDKFDFSQSWGWKSSTLMLDEGFSSSPPGGSGGPGSSPRTDAPTTDDDGPSTEQEGSVEKEVMERERERRREKRRRDGALRFMVVIGNL</sequence>
<dbReference type="AlphaFoldDB" id="A0A517L9W6"/>
<dbReference type="Proteomes" id="UP000316270">
    <property type="component" value="Chromosome 7"/>
</dbReference>
<evidence type="ECO:0000313" key="4">
    <source>
        <dbReference type="Proteomes" id="UP000316270"/>
    </source>
</evidence>
<feature type="compositionally biased region" description="Polar residues" evidence="1">
    <location>
        <begin position="647"/>
        <end position="657"/>
    </location>
</feature>
<feature type="region of interest" description="Disordered" evidence="1">
    <location>
        <begin position="1"/>
        <end position="96"/>
    </location>
</feature>
<dbReference type="OrthoDB" id="6359943at2759"/>
<evidence type="ECO:0000313" key="3">
    <source>
        <dbReference type="EMBL" id="QDS72432.1"/>
    </source>
</evidence>
<feature type="region of interest" description="Disordered" evidence="1">
    <location>
        <begin position="111"/>
        <end position="143"/>
    </location>
</feature>
<reference evidence="3 4" key="1">
    <citation type="submission" date="2019-07" db="EMBL/GenBank/DDBJ databases">
        <title>Finished genome of Venturia effusa.</title>
        <authorList>
            <person name="Young C.A."/>
            <person name="Cox M.P."/>
            <person name="Ganley A.R.D."/>
            <person name="David W.J."/>
        </authorList>
    </citation>
    <scope>NUCLEOTIDE SEQUENCE [LARGE SCALE GENOMIC DNA]</scope>
    <source>
        <strain evidence="4">albino</strain>
    </source>
</reference>
<feature type="compositionally biased region" description="Polar residues" evidence="1">
    <location>
        <begin position="865"/>
        <end position="877"/>
    </location>
</feature>
<feature type="region of interest" description="Disordered" evidence="1">
    <location>
        <begin position="818"/>
        <end position="902"/>
    </location>
</feature>
<feature type="region of interest" description="Disordered" evidence="1">
    <location>
        <begin position="163"/>
        <end position="185"/>
    </location>
</feature>
<dbReference type="PANTHER" id="PTHR47369">
    <property type="entry name" value="BTB/POZ DOMAIN-CONTAINING PROTEIN"/>
    <property type="match status" value="1"/>
</dbReference>
<feature type="region of interest" description="Disordered" evidence="1">
    <location>
        <begin position="516"/>
        <end position="567"/>
    </location>
</feature>
<dbReference type="SMART" id="SM00225">
    <property type="entry name" value="BTB"/>
    <property type="match status" value="1"/>
</dbReference>
<feature type="compositionally biased region" description="Polar residues" evidence="1">
    <location>
        <begin position="130"/>
        <end position="143"/>
    </location>
</feature>
<gene>
    <name evidence="3" type="ORF">FKW77_009221</name>
</gene>
<dbReference type="InterPro" id="IPR011333">
    <property type="entry name" value="SKP1/BTB/POZ_sf"/>
</dbReference>
<dbReference type="SUPFAM" id="SSF54695">
    <property type="entry name" value="POZ domain"/>
    <property type="match status" value="1"/>
</dbReference>
<feature type="compositionally biased region" description="Basic and acidic residues" evidence="1">
    <location>
        <begin position="775"/>
        <end position="793"/>
    </location>
</feature>
<accession>A0A517L9W6</accession>
<dbReference type="EMBL" id="CP042191">
    <property type="protein sequence ID" value="QDS72432.1"/>
    <property type="molecule type" value="Genomic_DNA"/>
</dbReference>
<feature type="region of interest" description="Disordered" evidence="1">
    <location>
        <begin position="629"/>
        <end position="657"/>
    </location>
</feature>
<feature type="compositionally biased region" description="Polar residues" evidence="1">
    <location>
        <begin position="64"/>
        <end position="81"/>
    </location>
</feature>
<protein>
    <recommendedName>
        <fullName evidence="2">BTB domain-containing protein</fullName>
    </recommendedName>
</protein>
<dbReference type="PANTHER" id="PTHR47369:SF1">
    <property type="entry name" value="BTB_POZ DOMAIN-CONTAINING PROTEIN"/>
    <property type="match status" value="1"/>
</dbReference>
<dbReference type="InterPro" id="IPR000210">
    <property type="entry name" value="BTB/POZ_dom"/>
</dbReference>
<dbReference type="PROSITE" id="PS50097">
    <property type="entry name" value="BTB"/>
    <property type="match status" value="1"/>
</dbReference>
<organism evidence="3 4">
    <name type="scientific">Venturia effusa</name>
    <dbReference type="NCBI Taxonomy" id="50376"/>
    <lineage>
        <taxon>Eukaryota</taxon>
        <taxon>Fungi</taxon>
        <taxon>Dikarya</taxon>
        <taxon>Ascomycota</taxon>
        <taxon>Pezizomycotina</taxon>
        <taxon>Dothideomycetes</taxon>
        <taxon>Pleosporomycetidae</taxon>
        <taxon>Venturiales</taxon>
        <taxon>Venturiaceae</taxon>
        <taxon>Venturia</taxon>
    </lineage>
</organism>
<feature type="compositionally biased region" description="Polar residues" evidence="1">
    <location>
        <begin position="629"/>
        <end position="639"/>
    </location>
</feature>